<evidence type="ECO:0000256" key="2">
    <source>
        <dbReference type="ARBA" id="ARBA00022525"/>
    </source>
</evidence>
<dbReference type="GO" id="GO:0005576">
    <property type="term" value="C:extracellular region"/>
    <property type="evidence" value="ECO:0007669"/>
    <property type="project" value="UniProtKB-SubCell"/>
</dbReference>
<dbReference type="InterPro" id="IPR004153">
    <property type="entry name" value="CXCXC_repeat"/>
</dbReference>
<keyword evidence="2" id="KW-0964">Secreted</keyword>
<evidence type="ECO:0000313" key="4">
    <source>
        <dbReference type="EMBL" id="RJG05584.1"/>
    </source>
</evidence>
<accession>A0A418WZB6</accession>
<reference evidence="4 5" key="1">
    <citation type="submission" date="2018-09" db="EMBL/GenBank/DDBJ databases">
        <authorList>
            <person name="Zhu H."/>
        </authorList>
    </citation>
    <scope>NUCLEOTIDE SEQUENCE [LARGE SCALE GENOMIC DNA]</scope>
    <source>
        <strain evidence="4 5">K2R10-39</strain>
    </source>
</reference>
<comment type="subcellular location">
    <subcellularLocation>
        <location evidence="1">Secreted</location>
    </subcellularLocation>
</comment>
<evidence type="ECO:0000256" key="3">
    <source>
        <dbReference type="ARBA" id="ARBA00022729"/>
    </source>
</evidence>
<name>A0A418WZB6_9BURK</name>
<dbReference type="Proteomes" id="UP000285190">
    <property type="component" value="Unassembled WGS sequence"/>
</dbReference>
<gene>
    <name evidence="4" type="ORF">D3870_05730</name>
</gene>
<evidence type="ECO:0000313" key="5">
    <source>
        <dbReference type="Proteomes" id="UP000285190"/>
    </source>
</evidence>
<proteinExistence type="predicted"/>
<keyword evidence="3" id="KW-0732">Signal</keyword>
<organism evidence="4 5">
    <name type="scientific">Noviherbaspirillum cavernae</name>
    <dbReference type="NCBI Taxonomy" id="2320862"/>
    <lineage>
        <taxon>Bacteria</taxon>
        <taxon>Pseudomonadati</taxon>
        <taxon>Pseudomonadota</taxon>
        <taxon>Betaproteobacteria</taxon>
        <taxon>Burkholderiales</taxon>
        <taxon>Oxalobacteraceae</taxon>
        <taxon>Noviherbaspirillum</taxon>
    </lineage>
</organism>
<dbReference type="AlphaFoldDB" id="A0A418WZB6"/>
<protein>
    <submittedName>
        <fullName evidence="4">Uncharacterized protein</fullName>
    </submittedName>
</protein>
<evidence type="ECO:0000256" key="1">
    <source>
        <dbReference type="ARBA" id="ARBA00004613"/>
    </source>
</evidence>
<dbReference type="EMBL" id="QYUN01000002">
    <property type="protein sequence ID" value="RJG05584.1"/>
    <property type="molecule type" value="Genomic_DNA"/>
</dbReference>
<sequence length="47" mass="5637">MKRGPPIVRPFSFSYLKSVDKKYYIFDEEPCRCMCDQIANCHQSLKY</sequence>
<comment type="caution">
    <text evidence="4">The sequence shown here is derived from an EMBL/GenBank/DDBJ whole genome shotgun (WGS) entry which is preliminary data.</text>
</comment>
<keyword evidence="5" id="KW-1185">Reference proteome</keyword>
<dbReference type="Pfam" id="PF03128">
    <property type="entry name" value="CXCXC"/>
    <property type="match status" value="1"/>
</dbReference>